<dbReference type="Gene3D" id="3.30.710.10">
    <property type="entry name" value="Potassium Channel Kv1.1, Chain A"/>
    <property type="match status" value="2"/>
</dbReference>
<dbReference type="InterPro" id="IPR047936">
    <property type="entry name" value="BTBD7_BACK"/>
</dbReference>
<dbReference type="OrthoDB" id="2347980at2759"/>
<evidence type="ECO:0000259" key="2">
    <source>
        <dbReference type="PROSITE" id="PS50097"/>
    </source>
</evidence>
<dbReference type="InterPro" id="IPR047935">
    <property type="entry name" value="BTBD7_BTB_POZ_second"/>
</dbReference>
<dbReference type="InterPro" id="IPR000210">
    <property type="entry name" value="BTB/POZ_dom"/>
</dbReference>
<dbReference type="GO" id="GO:0061138">
    <property type="term" value="P:morphogenesis of a branching epithelium"/>
    <property type="evidence" value="ECO:0007669"/>
    <property type="project" value="InterPro"/>
</dbReference>
<dbReference type="SMART" id="SM00225">
    <property type="entry name" value="BTB"/>
    <property type="match status" value="2"/>
</dbReference>
<comment type="caution">
    <text evidence="3">The sequence shown here is derived from an EMBL/GenBank/DDBJ whole genome shotgun (WGS) entry which is preliminary data.</text>
</comment>
<name>A0A835CR29_APHGI</name>
<dbReference type="PANTHER" id="PTHR16064">
    <property type="entry name" value="BTB POZ DOMAIN CONTAINING 7"/>
    <property type="match status" value="1"/>
</dbReference>
<dbReference type="Gene3D" id="1.25.40.420">
    <property type="match status" value="1"/>
</dbReference>
<dbReference type="AlphaFoldDB" id="A0A835CR29"/>
<dbReference type="InterPro" id="IPR011333">
    <property type="entry name" value="SKP1/BTB/POZ_sf"/>
</dbReference>
<dbReference type="CDD" id="cd18284">
    <property type="entry name" value="BTB2_POZ_BTBD7"/>
    <property type="match status" value="1"/>
</dbReference>
<feature type="region of interest" description="Disordered" evidence="1">
    <location>
        <begin position="891"/>
        <end position="923"/>
    </location>
</feature>
<dbReference type="InterPro" id="IPR042345">
    <property type="entry name" value="Btbd7"/>
</dbReference>
<organism evidence="3 4">
    <name type="scientific">Aphidius gifuensis</name>
    <name type="common">Parasitoid wasp</name>
    <dbReference type="NCBI Taxonomy" id="684658"/>
    <lineage>
        <taxon>Eukaryota</taxon>
        <taxon>Metazoa</taxon>
        <taxon>Ecdysozoa</taxon>
        <taxon>Arthropoda</taxon>
        <taxon>Hexapoda</taxon>
        <taxon>Insecta</taxon>
        <taxon>Pterygota</taxon>
        <taxon>Neoptera</taxon>
        <taxon>Endopterygota</taxon>
        <taxon>Hymenoptera</taxon>
        <taxon>Apocrita</taxon>
        <taxon>Ichneumonoidea</taxon>
        <taxon>Braconidae</taxon>
        <taxon>Aphidiinae</taxon>
        <taxon>Aphidius</taxon>
    </lineage>
</organism>
<dbReference type="CDD" id="cd18283">
    <property type="entry name" value="BTB1_POZ_BTBD7"/>
    <property type="match status" value="1"/>
</dbReference>
<sequence>MNVFRFLIPCALRGDEEGVDRVERNCWSGALRQNNNYCNSDDNNDNVNRVIENVTGDDEDDVDDDDGNIRMTHRMGASASSNVAAVGGDPIQAARLSSSGNNTDQFCIGVRERKKKATGFATLRKKFIRRRRTSKACDHGRVIRELVSSWNPLEINGLLEEYEALAALKDLHVQAELARPPATTFKQDLSTLYDYKHCTDVDLVYRGTCFPVHRALLSARCPYFRELLAGCPGYGARICLDLRTPNLEVHIFSALLRYLYTGDICTHDSSIDINILRRLGEEFGTPNNLENDLRYLLDTGDYADAALVFTSDGDYQRPDSGSSEYGFRPKLELPCHKAILSARSTFFRNLIQRRTRSGEDHTERALHIPTRIVLDESVIPKRYARVLLHALYLDTVDLSLILRGSGCGNSAGSLSEVQALTHTGRMRPSPLEEAMELYQIGRFLELDILSQGCEDLILEWLSHESLSIVLRWGNQPHGSAWVHRQALHYLREEFQTITTSIVFYQIDHVHLVNVLKSNFLQASELEVLQAVLKWGEHELVRRMEDREPNILSHTVHSVARKGIKKRDLCDIELREILSELLQLVRVDHVLPSNSEILTQAIRRGLVSTPPSHMIGDERENLRPNAWIRGGKRNGLFVRPRLFMPYYEEIKGLVEEHTIQEVESVRLRRARYIPDIPDTLYMVDEKPRSRGAVGVDVLAAALPVPDSMTMAAMLKREQKLRQSPSCQRATSLSLSCRHEINCQIRLRVVREFNLPDAVADLLENAACYGNADHEENINSIENMEAINTANINVNTNATVPVCYSRNMTFSRTNSSYGLRHELPAVVTEGSDNYRLPDEEQDNNSCGESHLSGIMPDVAMATASFGALQLVEQQELELDLGDGTSHLLQHVNGNNGSGNVGSIGPHHPLLQPHQRSRHFSGRPPPSYVYHRSSNGLPRFI</sequence>
<dbReference type="Pfam" id="PF07707">
    <property type="entry name" value="BACK"/>
    <property type="match status" value="1"/>
</dbReference>
<dbReference type="SUPFAM" id="SSF54695">
    <property type="entry name" value="POZ domain"/>
    <property type="match status" value="2"/>
</dbReference>
<dbReference type="Pfam" id="PF00651">
    <property type="entry name" value="BTB"/>
    <property type="match status" value="1"/>
</dbReference>
<dbReference type="PANTHER" id="PTHR16064:SF3">
    <property type="entry name" value="BTB_POZ DOMAIN-CONTAINING PROTEIN 7"/>
    <property type="match status" value="1"/>
</dbReference>
<gene>
    <name evidence="3" type="ORF">HCN44_008439</name>
</gene>
<protein>
    <recommendedName>
        <fullName evidence="2">BTB domain-containing protein</fullName>
    </recommendedName>
</protein>
<proteinExistence type="predicted"/>
<dbReference type="PROSITE" id="PS50097">
    <property type="entry name" value="BTB"/>
    <property type="match status" value="2"/>
</dbReference>
<evidence type="ECO:0000313" key="3">
    <source>
        <dbReference type="EMBL" id="KAF7989765.1"/>
    </source>
</evidence>
<keyword evidence="4" id="KW-1185">Reference proteome</keyword>
<reference evidence="3 4" key="1">
    <citation type="submission" date="2020-08" db="EMBL/GenBank/DDBJ databases">
        <title>Aphidius gifuensis genome sequencing and assembly.</title>
        <authorList>
            <person name="Du Z."/>
        </authorList>
    </citation>
    <scope>NUCLEOTIDE SEQUENCE [LARGE SCALE GENOMIC DNA]</scope>
    <source>
        <strain evidence="3">YNYX2018</strain>
        <tissue evidence="3">Adults</tissue>
    </source>
</reference>
<dbReference type="CDD" id="cd18489">
    <property type="entry name" value="BACK_BTBD7"/>
    <property type="match status" value="1"/>
</dbReference>
<feature type="domain" description="BTB" evidence="2">
    <location>
        <begin position="199"/>
        <end position="268"/>
    </location>
</feature>
<dbReference type="EMBL" id="JACMRX010000005">
    <property type="protein sequence ID" value="KAF7989765.1"/>
    <property type="molecule type" value="Genomic_DNA"/>
</dbReference>
<accession>A0A835CR29</accession>
<dbReference type="SMART" id="SM00875">
    <property type="entry name" value="BACK"/>
    <property type="match status" value="1"/>
</dbReference>
<dbReference type="InterPro" id="IPR047934">
    <property type="entry name" value="BTBD7_BTB_POZ_first"/>
</dbReference>
<evidence type="ECO:0000313" key="4">
    <source>
        <dbReference type="Proteomes" id="UP000639338"/>
    </source>
</evidence>
<feature type="domain" description="BTB" evidence="2">
    <location>
        <begin position="303"/>
        <end position="400"/>
    </location>
</feature>
<dbReference type="InterPro" id="IPR011705">
    <property type="entry name" value="BACK"/>
</dbReference>
<evidence type="ECO:0000256" key="1">
    <source>
        <dbReference type="SAM" id="MobiDB-lite"/>
    </source>
</evidence>
<dbReference type="Proteomes" id="UP000639338">
    <property type="component" value="Unassembled WGS sequence"/>
</dbReference>